<dbReference type="Gene3D" id="3.40.50.1000">
    <property type="entry name" value="HAD superfamily/HAD-like"/>
    <property type="match status" value="1"/>
</dbReference>
<feature type="transmembrane region" description="Helical" evidence="2">
    <location>
        <begin position="110"/>
        <end position="133"/>
    </location>
</feature>
<dbReference type="InterPro" id="IPR023214">
    <property type="entry name" value="HAD_sf"/>
</dbReference>
<dbReference type="OrthoDB" id="1263307at2759"/>
<sequence length="672" mass="74570">MSTKPTIVLVHGSWHSPTAMAPVANNLKAKGYDSVCPSLPTMGDNQSHDFKDKTCYDDAQLIRDTVSSLVSDGKEVLVVAHSYGGQVTSEAIREEMGKSARSKQGRNGGVIGLFYICAFLLPEGVVGLSWFLLPQFSPPTFVVPHPLKGYSTVHNGAHYFYNDLEPAAQDYWVGELRLATLTGHAKPTTYAAQRYFPTTYMHTSLDKTCEPALQQYMIQKNKEAGITGIREVTCEAGHSPFLSMPDKVVDEILVAIEHSQQHSALSQTPQRCFSASAPCQSYSTAAHLDPPTPAASPQRRYPPPPPLQPSPPPAHPHPSTDSADPSPAPDPVVVGRERNRMTSSLKMATGALRPIRLFLDFDGTITRKDTMNLVARIGYRAQERKRDGQSQEFPPWEHFVDTYMADYSDHVSRYRPVKEDRSTVEQEIMYLRSFRPIEDASMSRVVASGLFKDVAASHIESFAQECLRQQDDAHWQVSRRPGLHKLLKSLQVRQEQAMSQQPICHVISVNWSRIWIQAMLELGGDGCPPLLTTDGKTKSNIRIYANELSKTDKESGTSDLTGTTINCKTGEDKVKQMRCVIEEGNREQNCALNIYVGDSATDLECLLEADIGICIRDDPMGSGQKDLAEICGRVGLQVAHISDASDPDKATARILYWARDYHEVLVWIKSLR</sequence>
<keyword evidence="5" id="KW-1185">Reference proteome</keyword>
<accession>A0A5N6L0J6</accession>
<dbReference type="Proteomes" id="UP000327013">
    <property type="component" value="Unassembled WGS sequence"/>
</dbReference>
<keyword evidence="2" id="KW-0812">Transmembrane</keyword>
<name>A0A5N6L0J6_9ROSI</name>
<dbReference type="Pfam" id="PF12697">
    <property type="entry name" value="Abhydrolase_6"/>
    <property type="match status" value="1"/>
</dbReference>
<feature type="compositionally biased region" description="Pro residues" evidence="1">
    <location>
        <begin position="290"/>
        <end position="316"/>
    </location>
</feature>
<dbReference type="PANTHER" id="PTHR37017">
    <property type="entry name" value="AB HYDROLASE-1 DOMAIN-CONTAINING PROTEIN-RELATED"/>
    <property type="match status" value="1"/>
</dbReference>
<dbReference type="Gene3D" id="3.40.50.1820">
    <property type="entry name" value="alpha/beta hydrolase"/>
    <property type="match status" value="1"/>
</dbReference>
<keyword evidence="2" id="KW-0472">Membrane</keyword>
<dbReference type="InterPro" id="IPR000073">
    <property type="entry name" value="AB_hydrolase_1"/>
</dbReference>
<dbReference type="AlphaFoldDB" id="A0A5N6L0J6"/>
<keyword evidence="2" id="KW-1133">Transmembrane helix</keyword>
<proteinExistence type="predicted"/>
<protein>
    <recommendedName>
        <fullName evidence="3">AB hydrolase-1 domain-containing protein</fullName>
    </recommendedName>
</protein>
<evidence type="ECO:0000313" key="4">
    <source>
        <dbReference type="EMBL" id="KAB8360704.1"/>
    </source>
</evidence>
<reference evidence="4 5" key="1">
    <citation type="submission" date="2019-06" db="EMBL/GenBank/DDBJ databases">
        <title>A chromosomal-level reference genome of Carpinus fangiana (Coryloideae, Betulaceae).</title>
        <authorList>
            <person name="Yang X."/>
            <person name="Wang Z."/>
            <person name="Zhang L."/>
            <person name="Hao G."/>
            <person name="Liu J."/>
            <person name="Yang Y."/>
        </authorList>
    </citation>
    <scope>NUCLEOTIDE SEQUENCE [LARGE SCALE GENOMIC DNA]</scope>
    <source>
        <strain evidence="4">Cfa_2016G</strain>
        <tissue evidence="4">Leaf</tissue>
    </source>
</reference>
<evidence type="ECO:0000259" key="3">
    <source>
        <dbReference type="Pfam" id="PF12697"/>
    </source>
</evidence>
<dbReference type="EMBL" id="VIBQ01000017">
    <property type="protein sequence ID" value="KAB8360704.1"/>
    <property type="molecule type" value="Genomic_DNA"/>
</dbReference>
<dbReference type="InterPro" id="IPR029058">
    <property type="entry name" value="AB_hydrolase_fold"/>
</dbReference>
<comment type="caution">
    <text evidence="4">The sequence shown here is derived from an EMBL/GenBank/DDBJ whole genome shotgun (WGS) entry which is preliminary data.</text>
</comment>
<evidence type="ECO:0000256" key="2">
    <source>
        <dbReference type="SAM" id="Phobius"/>
    </source>
</evidence>
<evidence type="ECO:0000313" key="5">
    <source>
        <dbReference type="Proteomes" id="UP000327013"/>
    </source>
</evidence>
<feature type="domain" description="AB hydrolase-1" evidence="3">
    <location>
        <begin position="7"/>
        <end position="250"/>
    </location>
</feature>
<dbReference type="PANTHER" id="PTHR37017:SF11">
    <property type="entry name" value="ESTERASE_LIPASE_THIOESTERASE DOMAIN-CONTAINING PROTEIN"/>
    <property type="match status" value="1"/>
</dbReference>
<dbReference type="SUPFAM" id="SSF56784">
    <property type="entry name" value="HAD-like"/>
    <property type="match status" value="1"/>
</dbReference>
<dbReference type="SUPFAM" id="SSF53474">
    <property type="entry name" value="alpha/beta-Hydrolases"/>
    <property type="match status" value="1"/>
</dbReference>
<gene>
    <name evidence="4" type="ORF">FH972_024440</name>
</gene>
<dbReference type="InterPro" id="IPR036412">
    <property type="entry name" value="HAD-like_sf"/>
</dbReference>
<evidence type="ECO:0000256" key="1">
    <source>
        <dbReference type="SAM" id="MobiDB-lite"/>
    </source>
</evidence>
<organism evidence="4 5">
    <name type="scientific">Carpinus fangiana</name>
    <dbReference type="NCBI Taxonomy" id="176857"/>
    <lineage>
        <taxon>Eukaryota</taxon>
        <taxon>Viridiplantae</taxon>
        <taxon>Streptophyta</taxon>
        <taxon>Embryophyta</taxon>
        <taxon>Tracheophyta</taxon>
        <taxon>Spermatophyta</taxon>
        <taxon>Magnoliopsida</taxon>
        <taxon>eudicotyledons</taxon>
        <taxon>Gunneridae</taxon>
        <taxon>Pentapetalae</taxon>
        <taxon>rosids</taxon>
        <taxon>fabids</taxon>
        <taxon>Fagales</taxon>
        <taxon>Betulaceae</taxon>
        <taxon>Carpinus</taxon>
    </lineage>
</organism>
<dbReference type="InterPro" id="IPR052897">
    <property type="entry name" value="Sec-Metab_Biosynth_Hydrolase"/>
</dbReference>
<feature type="region of interest" description="Disordered" evidence="1">
    <location>
        <begin position="283"/>
        <end position="341"/>
    </location>
</feature>